<dbReference type="GO" id="GO:0005737">
    <property type="term" value="C:cytoplasm"/>
    <property type="evidence" value="ECO:0007669"/>
    <property type="project" value="TreeGrafter"/>
</dbReference>
<organism evidence="5 6">
    <name type="scientific">Ectocarpus siliculosus</name>
    <name type="common">Brown alga</name>
    <name type="synonym">Conferva siliculosa</name>
    <dbReference type="NCBI Taxonomy" id="2880"/>
    <lineage>
        <taxon>Eukaryota</taxon>
        <taxon>Sar</taxon>
        <taxon>Stramenopiles</taxon>
        <taxon>Ochrophyta</taxon>
        <taxon>PX clade</taxon>
        <taxon>Phaeophyceae</taxon>
        <taxon>Ectocarpales</taxon>
        <taxon>Ectocarpaceae</taxon>
        <taxon>Ectocarpus</taxon>
    </lineage>
</organism>
<gene>
    <name evidence="5" type="ORF">Esi_0160_0026</name>
</gene>
<keyword evidence="2" id="KW-0812">Transmembrane</keyword>
<name>D7FLR3_ECTSI</name>
<evidence type="ECO:0000256" key="3">
    <source>
        <dbReference type="ARBA" id="ARBA00022989"/>
    </source>
</evidence>
<feature type="compositionally biased region" description="Polar residues" evidence="4">
    <location>
        <begin position="83"/>
        <end position="98"/>
    </location>
</feature>
<dbReference type="SUPFAM" id="SSF53448">
    <property type="entry name" value="Nucleotide-diphospho-sugar transferases"/>
    <property type="match status" value="1"/>
</dbReference>
<reference evidence="5 6" key="1">
    <citation type="journal article" date="2010" name="Nature">
        <title>The Ectocarpus genome and the independent evolution of multicellularity in brown algae.</title>
        <authorList>
            <person name="Cock J.M."/>
            <person name="Sterck L."/>
            <person name="Rouze P."/>
            <person name="Scornet D."/>
            <person name="Allen A.E."/>
            <person name="Amoutzias G."/>
            <person name="Anthouard V."/>
            <person name="Artiguenave F."/>
            <person name="Aury J.M."/>
            <person name="Badger J.H."/>
            <person name="Beszteri B."/>
            <person name="Billiau K."/>
            <person name="Bonnet E."/>
            <person name="Bothwell J.H."/>
            <person name="Bowler C."/>
            <person name="Boyen C."/>
            <person name="Brownlee C."/>
            <person name="Carrano C.J."/>
            <person name="Charrier B."/>
            <person name="Cho G.Y."/>
            <person name="Coelho S.M."/>
            <person name="Collen J."/>
            <person name="Corre E."/>
            <person name="Da Silva C."/>
            <person name="Delage L."/>
            <person name="Delaroque N."/>
            <person name="Dittami S.M."/>
            <person name="Doulbeau S."/>
            <person name="Elias M."/>
            <person name="Farnham G."/>
            <person name="Gachon C.M."/>
            <person name="Gschloessl B."/>
            <person name="Heesch S."/>
            <person name="Jabbari K."/>
            <person name="Jubin C."/>
            <person name="Kawai H."/>
            <person name="Kimura K."/>
            <person name="Kloareg B."/>
            <person name="Kupper F.C."/>
            <person name="Lang D."/>
            <person name="Le Bail A."/>
            <person name="Leblanc C."/>
            <person name="Lerouge P."/>
            <person name="Lohr M."/>
            <person name="Lopez P.J."/>
            <person name="Martens C."/>
            <person name="Maumus F."/>
            <person name="Michel G."/>
            <person name="Miranda-Saavedra D."/>
            <person name="Morales J."/>
            <person name="Moreau H."/>
            <person name="Motomura T."/>
            <person name="Nagasato C."/>
            <person name="Napoli C.A."/>
            <person name="Nelson D.R."/>
            <person name="Nyvall-Collen P."/>
            <person name="Peters A.F."/>
            <person name="Pommier C."/>
            <person name="Potin P."/>
            <person name="Poulain J."/>
            <person name="Quesneville H."/>
            <person name="Read B."/>
            <person name="Rensing S.A."/>
            <person name="Ritter A."/>
            <person name="Rousvoal S."/>
            <person name="Samanta M."/>
            <person name="Samson G."/>
            <person name="Schroeder D.C."/>
            <person name="Segurens B."/>
            <person name="Strittmatter M."/>
            <person name="Tonon T."/>
            <person name="Tregear J.W."/>
            <person name="Valentin K."/>
            <person name="von Dassow P."/>
            <person name="Yamagishi T."/>
            <person name="Van de Peer Y."/>
            <person name="Wincker P."/>
        </authorList>
    </citation>
    <scope>NUCLEOTIDE SEQUENCE [LARGE SCALE GENOMIC DNA]</scope>
    <source>
        <strain evidence="6">Ec32 / CCAP1310/4</strain>
    </source>
</reference>
<keyword evidence="3" id="KW-1133">Transmembrane helix</keyword>
<evidence type="ECO:0008006" key="7">
    <source>
        <dbReference type="Google" id="ProtNLM"/>
    </source>
</evidence>
<evidence type="ECO:0000256" key="2">
    <source>
        <dbReference type="ARBA" id="ARBA00022692"/>
    </source>
</evidence>
<keyword evidence="3" id="KW-0472">Membrane</keyword>
<dbReference type="OrthoDB" id="46148at2759"/>
<keyword evidence="6" id="KW-1185">Reference proteome</keyword>
<evidence type="ECO:0000313" key="6">
    <source>
        <dbReference type="Proteomes" id="UP000002630"/>
    </source>
</evidence>
<dbReference type="Proteomes" id="UP000002630">
    <property type="component" value="Linkage Group LG09"/>
</dbReference>
<dbReference type="EMBL" id="FN649734">
    <property type="protein sequence ID" value="CBJ29738.1"/>
    <property type="molecule type" value="Genomic_DNA"/>
</dbReference>
<dbReference type="EMBL" id="FN648144">
    <property type="protein sequence ID" value="CBJ29738.1"/>
    <property type="molecule type" value="Genomic_DNA"/>
</dbReference>
<evidence type="ECO:0000256" key="4">
    <source>
        <dbReference type="SAM" id="MobiDB-lite"/>
    </source>
</evidence>
<feature type="region of interest" description="Disordered" evidence="4">
    <location>
        <begin position="81"/>
        <end position="123"/>
    </location>
</feature>
<dbReference type="AlphaFoldDB" id="D7FLR3"/>
<evidence type="ECO:0000256" key="1">
    <source>
        <dbReference type="ARBA" id="ARBA00004167"/>
    </source>
</evidence>
<dbReference type="Pfam" id="PF13704">
    <property type="entry name" value="Glyco_tranf_2_4"/>
    <property type="match status" value="1"/>
</dbReference>
<dbReference type="PANTHER" id="PTHR21461">
    <property type="entry name" value="GLYCOSYLTRANSFERASE FAMILY 92 PROTEIN"/>
    <property type="match status" value="1"/>
</dbReference>
<comment type="subcellular location">
    <subcellularLocation>
        <location evidence="1">Membrane</location>
        <topology evidence="1">Single-pass membrane protein</topology>
    </subcellularLocation>
</comment>
<accession>D7FLR3</accession>
<dbReference type="GO" id="GO:0016020">
    <property type="term" value="C:membrane"/>
    <property type="evidence" value="ECO:0007669"/>
    <property type="project" value="UniProtKB-SubCell"/>
</dbReference>
<dbReference type="GO" id="GO:0016757">
    <property type="term" value="F:glycosyltransferase activity"/>
    <property type="evidence" value="ECO:0007669"/>
    <property type="project" value="TreeGrafter"/>
</dbReference>
<dbReference type="InParanoid" id="D7FLR3"/>
<evidence type="ECO:0000313" key="5">
    <source>
        <dbReference type="EMBL" id="CBJ29738.1"/>
    </source>
</evidence>
<sequence>MYMNVLVQVRSATKMKGCARSSRRRHRRSRPPVFSLALPTWIVRMAAAMMTIAMATVKAGFVEAKDDGGGALPIFVMGAVPPSTGTQQQSQNGVGSTTTHDRLRGSTTIPRPNPLESDEPYPWTGAGGRFGLTSDWREAAMMPGAGGGEATMRGGDCMGDAKQRQVREILERRAKTPGTSKVAACVRTKDFGRFLPEWIAYHYAIGVDEITIYDDDSNDDTVEILQPFVDAGIVTYVLERTGHWQNQMTPLNRCLEEHMVRRLSDNDAPRWLLFHDTDEYIVPVDTSVTIAQALDKHSSTCCVRVPRVTYGAGGHDEMPQGLLLEAFLQHAHLHDFKSNRLPKRALAGDKTVPTSSGGGLSLFLENQMLQVMVNLDTTQPLLGQATSRLKSMHNGQGCLCDVIPVDEIRINHYLGSRGDYLGKTKRYWQEVYSRDKVEKWLMERDMNSFKSDTITTWACATREVLSIVLEGGDLNKVLPVMDE</sequence>
<dbReference type="InterPro" id="IPR029044">
    <property type="entry name" value="Nucleotide-diphossugar_trans"/>
</dbReference>
<protein>
    <recommendedName>
        <fullName evidence="7">Glycosyltransferase family 92 protein</fullName>
    </recommendedName>
</protein>
<dbReference type="PANTHER" id="PTHR21461:SF69">
    <property type="entry name" value="GLYCOSYLTRANSFERASE FAMILY 92 PROTEIN"/>
    <property type="match status" value="1"/>
</dbReference>
<proteinExistence type="predicted"/>